<organism evidence="2 3">
    <name type="scientific">Tuber borchii</name>
    <name type="common">White truffle</name>
    <dbReference type="NCBI Taxonomy" id="42251"/>
    <lineage>
        <taxon>Eukaryota</taxon>
        <taxon>Fungi</taxon>
        <taxon>Dikarya</taxon>
        <taxon>Ascomycota</taxon>
        <taxon>Pezizomycotina</taxon>
        <taxon>Pezizomycetes</taxon>
        <taxon>Pezizales</taxon>
        <taxon>Tuberaceae</taxon>
        <taxon>Tuber</taxon>
    </lineage>
</organism>
<evidence type="ECO:0000313" key="2">
    <source>
        <dbReference type="EMBL" id="PUU78391.1"/>
    </source>
</evidence>
<dbReference type="AlphaFoldDB" id="A0A2T6ZSC7"/>
<feature type="region of interest" description="Disordered" evidence="1">
    <location>
        <begin position="60"/>
        <end position="91"/>
    </location>
</feature>
<accession>A0A2T6ZSC7</accession>
<dbReference type="GO" id="GO:0003676">
    <property type="term" value="F:nucleic acid binding"/>
    <property type="evidence" value="ECO:0007669"/>
    <property type="project" value="InterPro"/>
</dbReference>
<reference evidence="2 3" key="1">
    <citation type="submission" date="2017-04" db="EMBL/GenBank/DDBJ databases">
        <title>Draft genome sequence of Tuber borchii Vittad., a whitish edible truffle.</title>
        <authorList>
            <consortium name="DOE Joint Genome Institute"/>
            <person name="Murat C."/>
            <person name="Kuo A."/>
            <person name="Barry K.W."/>
            <person name="Clum A."/>
            <person name="Dockter R.B."/>
            <person name="Fauchery L."/>
            <person name="Iotti M."/>
            <person name="Kohler A."/>
            <person name="Labutti K."/>
            <person name="Lindquist E.A."/>
            <person name="Lipzen A."/>
            <person name="Ohm R.A."/>
            <person name="Wang M."/>
            <person name="Grigoriev I.V."/>
            <person name="Zambonelli A."/>
            <person name="Martin F.M."/>
        </authorList>
    </citation>
    <scope>NUCLEOTIDE SEQUENCE [LARGE SCALE GENOMIC DNA]</scope>
    <source>
        <strain evidence="2 3">Tbo3840</strain>
    </source>
</reference>
<dbReference type="InterPro" id="IPR036397">
    <property type="entry name" value="RNaseH_sf"/>
</dbReference>
<protein>
    <recommendedName>
        <fullName evidence="4">Transposase Tc1-like domain-containing protein</fullName>
    </recommendedName>
</protein>
<comment type="caution">
    <text evidence="2">The sequence shown here is derived from an EMBL/GenBank/DDBJ whole genome shotgun (WGS) entry which is preliminary data.</text>
</comment>
<sequence length="218" mass="24637">MSQAEKAIQKPGRHEVDVSKRGAVIALREAGHKLKEIQSITNIPRSTIAGIIKHVQNLSKDEKENCDPSYPGPRLNNTVLNPLPPPGRLRKFSDEDYQTVVEYATRNRAQRHKSFAQLAKELPFSIHRTQVAIILKKQGYSLHIPRTKPAVSKPNQSAQHGERGQVQLMEDGAGPHRAKHLNAYYHEKGINKVDWPAYFNKTGKEKEVAFAQIENIWS</sequence>
<name>A0A2T6ZSC7_TUBBO</name>
<dbReference type="OrthoDB" id="5379778at2759"/>
<dbReference type="Gene3D" id="3.30.420.10">
    <property type="entry name" value="Ribonuclease H-like superfamily/Ribonuclease H"/>
    <property type="match status" value="1"/>
</dbReference>
<proteinExistence type="predicted"/>
<keyword evidence="3" id="KW-1185">Reference proteome</keyword>
<evidence type="ECO:0008006" key="4">
    <source>
        <dbReference type="Google" id="ProtNLM"/>
    </source>
</evidence>
<gene>
    <name evidence="2" type="ORF">B9Z19DRAFT_1065072</name>
</gene>
<dbReference type="Gene3D" id="1.10.10.10">
    <property type="entry name" value="Winged helix-like DNA-binding domain superfamily/Winged helix DNA-binding domain"/>
    <property type="match status" value="1"/>
</dbReference>
<dbReference type="InterPro" id="IPR036388">
    <property type="entry name" value="WH-like_DNA-bd_sf"/>
</dbReference>
<dbReference type="EMBL" id="NESQ01000120">
    <property type="protein sequence ID" value="PUU78391.1"/>
    <property type="molecule type" value="Genomic_DNA"/>
</dbReference>
<evidence type="ECO:0000256" key="1">
    <source>
        <dbReference type="SAM" id="MobiDB-lite"/>
    </source>
</evidence>
<dbReference type="Proteomes" id="UP000244722">
    <property type="component" value="Unassembled WGS sequence"/>
</dbReference>
<dbReference type="STRING" id="42251.A0A2T6ZSC7"/>
<evidence type="ECO:0000313" key="3">
    <source>
        <dbReference type="Proteomes" id="UP000244722"/>
    </source>
</evidence>